<reference evidence="3" key="1">
    <citation type="journal article" date="2014" name="Science">
        <title>Ancient hybridizations among the ancestral genomes of bread wheat.</title>
        <authorList>
            <consortium name="International Wheat Genome Sequencing Consortium,"/>
            <person name="Marcussen T."/>
            <person name="Sandve S.R."/>
            <person name="Heier L."/>
            <person name="Spannagl M."/>
            <person name="Pfeifer M."/>
            <person name="Jakobsen K.S."/>
            <person name="Wulff B.B."/>
            <person name="Steuernagel B."/>
            <person name="Mayer K.F."/>
            <person name="Olsen O.A."/>
        </authorList>
    </citation>
    <scope>NUCLEOTIDE SEQUENCE [LARGE SCALE GENOMIC DNA]</scope>
    <source>
        <strain evidence="3">cv. AL8/78</strain>
    </source>
</reference>
<reference evidence="2" key="4">
    <citation type="submission" date="2019-03" db="UniProtKB">
        <authorList>
            <consortium name="EnsemblPlants"/>
        </authorList>
    </citation>
    <scope>IDENTIFICATION</scope>
</reference>
<evidence type="ECO:0000313" key="3">
    <source>
        <dbReference type="Proteomes" id="UP000015105"/>
    </source>
</evidence>
<dbReference type="Proteomes" id="UP000015105">
    <property type="component" value="Chromosome 6D"/>
</dbReference>
<proteinExistence type="predicted"/>
<dbReference type="Gramene" id="AET6Gv20888000.8">
    <property type="protein sequence ID" value="AET6Gv20888000.8"/>
    <property type="gene ID" value="AET6Gv20888000"/>
</dbReference>
<feature type="compositionally biased region" description="Polar residues" evidence="1">
    <location>
        <begin position="28"/>
        <end position="37"/>
    </location>
</feature>
<feature type="compositionally biased region" description="Basic and acidic residues" evidence="1">
    <location>
        <begin position="62"/>
        <end position="71"/>
    </location>
</feature>
<reference evidence="2" key="5">
    <citation type="journal article" date="2021" name="G3 (Bethesda)">
        <title>Aegilops tauschii genome assembly Aet v5.0 features greater sequence contiguity and improved annotation.</title>
        <authorList>
            <person name="Wang L."/>
            <person name="Zhu T."/>
            <person name="Rodriguez J.C."/>
            <person name="Deal K.R."/>
            <person name="Dubcovsky J."/>
            <person name="McGuire P.E."/>
            <person name="Lux T."/>
            <person name="Spannagl M."/>
            <person name="Mayer K.F.X."/>
            <person name="Baldrich P."/>
            <person name="Meyers B.C."/>
            <person name="Huo N."/>
            <person name="Gu Y.Q."/>
            <person name="Zhou H."/>
            <person name="Devos K.M."/>
            <person name="Bennetzen J.L."/>
            <person name="Unver T."/>
            <person name="Budak H."/>
            <person name="Gulick P.J."/>
            <person name="Galiba G."/>
            <person name="Kalapos B."/>
            <person name="Nelson D.R."/>
            <person name="Li P."/>
            <person name="You F.M."/>
            <person name="Luo M.C."/>
            <person name="Dvorak J."/>
        </authorList>
    </citation>
    <scope>NUCLEOTIDE SEQUENCE [LARGE SCALE GENOMIC DNA]</scope>
    <source>
        <strain evidence="2">cv. AL8/78</strain>
    </source>
</reference>
<feature type="compositionally biased region" description="Polar residues" evidence="1">
    <location>
        <begin position="89"/>
        <end position="101"/>
    </location>
</feature>
<reference evidence="3" key="2">
    <citation type="journal article" date="2017" name="Nat. Plants">
        <title>The Aegilops tauschii genome reveals multiple impacts of transposons.</title>
        <authorList>
            <person name="Zhao G."/>
            <person name="Zou C."/>
            <person name="Li K."/>
            <person name="Wang K."/>
            <person name="Li T."/>
            <person name="Gao L."/>
            <person name="Zhang X."/>
            <person name="Wang H."/>
            <person name="Yang Z."/>
            <person name="Liu X."/>
            <person name="Jiang W."/>
            <person name="Mao L."/>
            <person name="Kong X."/>
            <person name="Jiao Y."/>
            <person name="Jia J."/>
        </authorList>
    </citation>
    <scope>NUCLEOTIDE SEQUENCE [LARGE SCALE GENOMIC DNA]</scope>
    <source>
        <strain evidence="3">cv. AL8/78</strain>
    </source>
</reference>
<evidence type="ECO:0000313" key="2">
    <source>
        <dbReference type="EnsemblPlants" id="AET6Gv20888000.8"/>
    </source>
</evidence>
<reference evidence="2" key="3">
    <citation type="journal article" date="2017" name="Nature">
        <title>Genome sequence of the progenitor of the wheat D genome Aegilops tauschii.</title>
        <authorList>
            <person name="Luo M.C."/>
            <person name="Gu Y.Q."/>
            <person name="Puiu D."/>
            <person name="Wang H."/>
            <person name="Twardziok S.O."/>
            <person name="Deal K.R."/>
            <person name="Huo N."/>
            <person name="Zhu T."/>
            <person name="Wang L."/>
            <person name="Wang Y."/>
            <person name="McGuire P.E."/>
            <person name="Liu S."/>
            <person name="Long H."/>
            <person name="Ramasamy R.K."/>
            <person name="Rodriguez J.C."/>
            <person name="Van S.L."/>
            <person name="Yuan L."/>
            <person name="Wang Z."/>
            <person name="Xia Z."/>
            <person name="Xiao L."/>
            <person name="Anderson O.D."/>
            <person name="Ouyang S."/>
            <person name="Liang Y."/>
            <person name="Zimin A.V."/>
            <person name="Pertea G."/>
            <person name="Qi P."/>
            <person name="Bennetzen J.L."/>
            <person name="Dai X."/>
            <person name="Dawson M.W."/>
            <person name="Muller H.G."/>
            <person name="Kugler K."/>
            <person name="Rivarola-Duarte L."/>
            <person name="Spannagl M."/>
            <person name="Mayer K.F.X."/>
            <person name="Lu F.H."/>
            <person name="Bevan M.W."/>
            <person name="Leroy P."/>
            <person name="Li P."/>
            <person name="You F.M."/>
            <person name="Sun Q."/>
            <person name="Liu Z."/>
            <person name="Lyons E."/>
            <person name="Wicker T."/>
            <person name="Salzberg S.L."/>
            <person name="Devos K.M."/>
            <person name="Dvorak J."/>
        </authorList>
    </citation>
    <scope>NUCLEOTIDE SEQUENCE [LARGE SCALE GENOMIC DNA]</scope>
    <source>
        <strain evidence="2">cv. AL8/78</strain>
    </source>
</reference>
<organism evidence="2 3">
    <name type="scientific">Aegilops tauschii subsp. strangulata</name>
    <name type="common">Goatgrass</name>
    <dbReference type="NCBI Taxonomy" id="200361"/>
    <lineage>
        <taxon>Eukaryota</taxon>
        <taxon>Viridiplantae</taxon>
        <taxon>Streptophyta</taxon>
        <taxon>Embryophyta</taxon>
        <taxon>Tracheophyta</taxon>
        <taxon>Spermatophyta</taxon>
        <taxon>Magnoliopsida</taxon>
        <taxon>Liliopsida</taxon>
        <taxon>Poales</taxon>
        <taxon>Poaceae</taxon>
        <taxon>BOP clade</taxon>
        <taxon>Pooideae</taxon>
        <taxon>Triticodae</taxon>
        <taxon>Triticeae</taxon>
        <taxon>Triticinae</taxon>
        <taxon>Aegilops</taxon>
    </lineage>
</organism>
<dbReference type="EnsemblPlants" id="AET6Gv20888000.8">
    <property type="protein sequence ID" value="AET6Gv20888000.8"/>
    <property type="gene ID" value="AET6Gv20888000"/>
</dbReference>
<protein>
    <submittedName>
        <fullName evidence="2">Uncharacterized protein</fullName>
    </submittedName>
</protein>
<evidence type="ECO:0000256" key="1">
    <source>
        <dbReference type="SAM" id="MobiDB-lite"/>
    </source>
</evidence>
<keyword evidence="3" id="KW-1185">Reference proteome</keyword>
<feature type="region of interest" description="Disordered" evidence="1">
    <location>
        <begin position="1"/>
        <end position="101"/>
    </location>
</feature>
<name>A0A453PWT6_AEGTS</name>
<dbReference type="AlphaFoldDB" id="A0A453PWT6"/>
<sequence length="101" mass="11065">DLSLSPTRISPRIYTRPSKRTRNGSGLVESSSSIQTQPSHPSSPPLRRHATQPNQTKPKAKRASEREEARPKGAGRVPHKRRGGAALTLRNSEAPRNSQPV</sequence>
<accession>A0A453PWT6</accession>